<evidence type="ECO:0000313" key="8">
    <source>
        <dbReference type="Proteomes" id="UP000002724"/>
    </source>
</evidence>
<dbReference type="GO" id="GO:0000287">
    <property type="term" value="F:magnesium ion binding"/>
    <property type="evidence" value="ECO:0007669"/>
    <property type="project" value="UniProtKB-UniRule"/>
</dbReference>
<dbReference type="InterPro" id="IPR018110">
    <property type="entry name" value="Mandel_Rmase/mucon_lact_enz_CS"/>
</dbReference>
<feature type="binding site" evidence="4">
    <location>
        <position position="182"/>
    </location>
    <ligand>
        <name>Mg(2+)</name>
        <dbReference type="ChEBI" id="CHEBI:18420"/>
    </ligand>
</feature>
<evidence type="ECO:0000259" key="6">
    <source>
        <dbReference type="SMART" id="SM00922"/>
    </source>
</evidence>
<dbReference type="HOGENOM" id="CLU_030273_0_1_10"/>
<dbReference type="PROSITE" id="PS00909">
    <property type="entry name" value="MR_MLE_2"/>
    <property type="match status" value="1"/>
</dbReference>
<feature type="binding site" evidence="4">
    <location>
        <position position="231"/>
    </location>
    <ligand>
        <name>Mg(2+)</name>
        <dbReference type="ChEBI" id="CHEBI:18420"/>
    </ligand>
</feature>
<feature type="active site" description="Proton donor" evidence="4">
    <location>
        <position position="153"/>
    </location>
</feature>
<dbReference type="SFLD" id="SFLDF00009">
    <property type="entry name" value="o-succinylbenzoate_synthase"/>
    <property type="match status" value="1"/>
</dbReference>
<dbReference type="InterPro" id="IPR029017">
    <property type="entry name" value="Enolase-like_N"/>
</dbReference>
<dbReference type="HAMAP" id="MF_00470">
    <property type="entry name" value="MenC_1"/>
    <property type="match status" value="1"/>
</dbReference>
<feature type="active site" description="Proton acceptor" evidence="4">
    <location>
        <position position="255"/>
    </location>
</feature>
<dbReference type="InterPro" id="IPR010196">
    <property type="entry name" value="OSB_synthase_MenC1"/>
</dbReference>
<keyword evidence="1 4" id="KW-0479">Metal-binding</keyword>
<dbReference type="RefSeq" id="WP_012509096.1">
    <property type="nucleotide sequence ID" value="NC_011060.1"/>
</dbReference>
<comment type="pathway">
    <text evidence="4">Quinol/quinone metabolism; menaquinone biosynthesis.</text>
</comment>
<dbReference type="STRING" id="324925.Ppha_2434"/>
<gene>
    <name evidence="4" type="primary">menC</name>
    <name evidence="7" type="ordered locus">Ppha_2434</name>
</gene>
<reference evidence="7 8" key="1">
    <citation type="submission" date="2008-06" db="EMBL/GenBank/DDBJ databases">
        <title>Complete sequence of Pelodictyon phaeoclathratiforme BU-1.</title>
        <authorList>
            <consortium name="US DOE Joint Genome Institute"/>
            <person name="Lucas S."/>
            <person name="Copeland A."/>
            <person name="Lapidus A."/>
            <person name="Glavina del Rio T."/>
            <person name="Dalin E."/>
            <person name="Tice H."/>
            <person name="Bruce D."/>
            <person name="Goodwin L."/>
            <person name="Pitluck S."/>
            <person name="Schmutz J."/>
            <person name="Larimer F."/>
            <person name="Land M."/>
            <person name="Hauser L."/>
            <person name="Kyrpides N."/>
            <person name="Mikhailova N."/>
            <person name="Liu Z."/>
            <person name="Li T."/>
            <person name="Zhao F."/>
            <person name="Overmann J."/>
            <person name="Bryant D.A."/>
            <person name="Richardson P."/>
        </authorList>
    </citation>
    <scope>NUCLEOTIDE SEQUENCE [LARGE SCALE GENOMIC DNA]</scope>
    <source>
        <strain evidence="8">DSM 5477 / BU-1</strain>
    </source>
</reference>
<dbReference type="NCBIfam" id="TIGR01927">
    <property type="entry name" value="menC_gam_Gplu"/>
    <property type="match status" value="1"/>
</dbReference>
<dbReference type="GO" id="GO:0009063">
    <property type="term" value="P:amino acid catabolic process"/>
    <property type="evidence" value="ECO:0007669"/>
    <property type="project" value="InterPro"/>
</dbReference>
<proteinExistence type="inferred from homology"/>
<comment type="cofactor">
    <cofactor evidence="4">
        <name>a divalent metal cation</name>
        <dbReference type="ChEBI" id="CHEBI:60240"/>
    </cofactor>
</comment>
<evidence type="ECO:0000256" key="3">
    <source>
        <dbReference type="ARBA" id="ARBA00023239"/>
    </source>
</evidence>
<dbReference type="SFLD" id="SFLDG00180">
    <property type="entry name" value="muconate_cycloisomerase"/>
    <property type="match status" value="1"/>
</dbReference>
<keyword evidence="2 4" id="KW-0460">Magnesium</keyword>
<dbReference type="Gene3D" id="3.20.20.120">
    <property type="entry name" value="Enolase-like C-terminal domain"/>
    <property type="match status" value="1"/>
</dbReference>
<name>B4SEU6_PELPB</name>
<evidence type="ECO:0000256" key="5">
    <source>
        <dbReference type="NCBIfam" id="TIGR01927"/>
    </source>
</evidence>
<dbReference type="GO" id="GO:0043748">
    <property type="term" value="F:O-succinylbenzoate synthase activity"/>
    <property type="evidence" value="ECO:0007669"/>
    <property type="project" value="UniProtKB-EC"/>
</dbReference>
<dbReference type="PANTHER" id="PTHR48073">
    <property type="entry name" value="O-SUCCINYLBENZOATE SYNTHASE-RELATED"/>
    <property type="match status" value="1"/>
</dbReference>
<dbReference type="KEGG" id="pph:Ppha_2434"/>
<dbReference type="Proteomes" id="UP000002724">
    <property type="component" value="Chromosome"/>
</dbReference>
<feature type="domain" description="Mandelate racemase/muconate lactonizing enzyme C-terminal" evidence="6">
    <location>
        <begin position="133"/>
        <end position="227"/>
    </location>
</feature>
<dbReference type="OrthoDB" id="9775391at2"/>
<dbReference type="SUPFAM" id="SSF54826">
    <property type="entry name" value="Enolase N-terminal domain-like"/>
    <property type="match status" value="1"/>
</dbReference>
<comment type="pathway">
    <text evidence="4">Quinol/quinone metabolism; 1,4-dihydroxy-2-naphthoate biosynthesis; 1,4-dihydroxy-2-naphthoate from chorismate: step 4/7.</text>
</comment>
<dbReference type="EC" id="4.2.1.113" evidence="4 5"/>
<dbReference type="CDD" id="cd03320">
    <property type="entry name" value="OSBS"/>
    <property type="match status" value="1"/>
</dbReference>
<comment type="catalytic activity">
    <reaction evidence="4">
        <text>(1R,6R)-6-hydroxy-2-succinyl-cyclohexa-2,4-diene-1-carboxylate = 2-succinylbenzoate + H2O</text>
        <dbReference type="Rhea" id="RHEA:10196"/>
        <dbReference type="ChEBI" id="CHEBI:15377"/>
        <dbReference type="ChEBI" id="CHEBI:18325"/>
        <dbReference type="ChEBI" id="CHEBI:58689"/>
        <dbReference type="EC" id="4.2.1.113"/>
    </reaction>
</comment>
<dbReference type="SMART" id="SM00922">
    <property type="entry name" value="MR_MLE"/>
    <property type="match status" value="1"/>
</dbReference>
<organism evidence="7 8">
    <name type="scientific">Pelodictyon phaeoclathratiforme (strain DSM 5477 / BU-1)</name>
    <dbReference type="NCBI Taxonomy" id="324925"/>
    <lineage>
        <taxon>Bacteria</taxon>
        <taxon>Pseudomonadati</taxon>
        <taxon>Chlorobiota</taxon>
        <taxon>Chlorobiia</taxon>
        <taxon>Chlorobiales</taxon>
        <taxon>Chlorobiaceae</taxon>
        <taxon>Chlorobium/Pelodictyon group</taxon>
        <taxon>Pelodictyon</taxon>
    </lineage>
</organism>
<dbReference type="Gene3D" id="3.30.390.10">
    <property type="entry name" value="Enolase-like, N-terminal domain"/>
    <property type="match status" value="1"/>
</dbReference>
<sequence>MKASHLVIYRYAIPFTEPITVKGHRLVQREGIAVALKSEEGGHTAWGEIAPLPGLHRETLQSAEAQLVGVLSRHDFAAPGILPEELFPSVRTGLEMVMINLEALTSGVPPLLSLNGHVAAQVPLNALLFGDTELIMQRAEKYFALGYRTFKLKVTAGDTANAIRSINALHRAYGERITLRLDANQTLTLDEALEFARHLPRNSIAYIEEPLKEAELIGEFFAKTAIQTALDETLWQKPDLLFQIPEASLAALILKPNRLGGISATRQLARYARKHNLLAVFSSAFESGISLSFYTLLAASTAVKPAACGLDTFRYLEHDLLEAPFGAENALLDPRKLYREGANVRERSLKRVSLWTL</sequence>
<evidence type="ECO:0000313" key="7">
    <source>
        <dbReference type="EMBL" id="ACF44622.1"/>
    </source>
</evidence>
<dbReference type="Pfam" id="PF21508">
    <property type="entry name" value="MenC_N"/>
    <property type="match status" value="1"/>
</dbReference>
<dbReference type="AlphaFoldDB" id="B4SEU6"/>
<keyword evidence="3 4" id="KW-0456">Lyase</keyword>
<evidence type="ECO:0000256" key="2">
    <source>
        <dbReference type="ARBA" id="ARBA00022842"/>
    </source>
</evidence>
<dbReference type="InterPro" id="IPR013342">
    <property type="entry name" value="Mandelate_racemase_C"/>
</dbReference>
<dbReference type="SUPFAM" id="SSF51604">
    <property type="entry name" value="Enolase C-terminal domain-like"/>
    <property type="match status" value="1"/>
</dbReference>
<comment type="similarity">
    <text evidence="4">Belongs to the mandelate racemase/muconate lactonizing enzyme family. MenC type 1 subfamily.</text>
</comment>
<dbReference type="PANTHER" id="PTHR48073:SF2">
    <property type="entry name" value="O-SUCCINYLBENZOATE SYNTHASE"/>
    <property type="match status" value="1"/>
</dbReference>
<dbReference type="SFLD" id="SFLDS00001">
    <property type="entry name" value="Enolase"/>
    <property type="match status" value="1"/>
</dbReference>
<dbReference type="InterPro" id="IPR029065">
    <property type="entry name" value="Enolase_C-like"/>
</dbReference>
<comment type="function">
    <text evidence="4">Converts 2-succinyl-6-hydroxy-2,4-cyclohexadiene-1-carboxylate (SHCHC) to 2-succinylbenzoate (OSB).</text>
</comment>
<dbReference type="eggNOG" id="COG4948">
    <property type="taxonomic scope" value="Bacteria"/>
</dbReference>
<protein>
    <recommendedName>
        <fullName evidence="4 5">o-succinylbenzoate synthase</fullName>
        <shortName evidence="4">OSB synthase</shortName>
        <shortName evidence="4">OSBS</shortName>
        <ecNumber evidence="4 5">4.2.1.113</ecNumber>
    </recommendedName>
    <alternativeName>
        <fullName evidence="4">4-(2'-carboxyphenyl)-4-oxybutyric acid synthase</fullName>
    </alternativeName>
    <alternativeName>
        <fullName evidence="4">o-succinylbenzoic acid synthase</fullName>
    </alternativeName>
</protein>
<dbReference type="InterPro" id="IPR041338">
    <property type="entry name" value="OSBS_N"/>
</dbReference>
<evidence type="ECO:0000256" key="1">
    <source>
        <dbReference type="ARBA" id="ARBA00022723"/>
    </source>
</evidence>
<accession>B4SEU6</accession>
<keyword evidence="4" id="KW-0474">Menaquinone biosynthesis</keyword>
<evidence type="ECO:0000256" key="4">
    <source>
        <dbReference type="HAMAP-Rule" id="MF_00470"/>
    </source>
</evidence>
<dbReference type="UniPathway" id="UPA00079"/>
<dbReference type="EMBL" id="CP001110">
    <property type="protein sequence ID" value="ACF44622.1"/>
    <property type="molecule type" value="Genomic_DNA"/>
</dbReference>
<dbReference type="GO" id="GO:0009234">
    <property type="term" value="P:menaquinone biosynthetic process"/>
    <property type="evidence" value="ECO:0007669"/>
    <property type="project" value="UniProtKB-UniRule"/>
</dbReference>
<keyword evidence="8" id="KW-1185">Reference proteome</keyword>
<dbReference type="Pfam" id="PF13378">
    <property type="entry name" value="MR_MLE_C"/>
    <property type="match status" value="1"/>
</dbReference>
<feature type="binding site" evidence="4">
    <location>
        <position position="208"/>
    </location>
    <ligand>
        <name>Mg(2+)</name>
        <dbReference type="ChEBI" id="CHEBI:18420"/>
    </ligand>
</feature>
<dbReference type="UniPathway" id="UPA01057">
    <property type="reaction ID" value="UER00165"/>
</dbReference>
<dbReference type="InterPro" id="IPR036849">
    <property type="entry name" value="Enolase-like_C_sf"/>
</dbReference>